<gene>
    <name evidence="2" type="ORF">J4573_06090</name>
</gene>
<dbReference type="Proteomes" id="UP000669179">
    <property type="component" value="Unassembled WGS sequence"/>
</dbReference>
<comment type="caution">
    <text evidence="2">The sequence shown here is derived from an EMBL/GenBank/DDBJ whole genome shotgun (WGS) entry which is preliminary data.</text>
</comment>
<evidence type="ECO:0000313" key="3">
    <source>
        <dbReference type="Proteomes" id="UP000669179"/>
    </source>
</evidence>
<keyword evidence="1" id="KW-0812">Transmembrane</keyword>
<keyword evidence="1" id="KW-1133">Transmembrane helix</keyword>
<dbReference type="AlphaFoldDB" id="A0A939P722"/>
<proteinExistence type="predicted"/>
<feature type="transmembrane region" description="Helical" evidence="1">
    <location>
        <begin position="72"/>
        <end position="93"/>
    </location>
</feature>
<dbReference type="EMBL" id="JAGEOJ010000002">
    <property type="protein sequence ID" value="MBO2446653.1"/>
    <property type="molecule type" value="Genomic_DNA"/>
</dbReference>
<name>A0A939P722_9ACTN</name>
<organism evidence="2 3">
    <name type="scientific">Actinomadura barringtoniae</name>
    <dbReference type="NCBI Taxonomy" id="1427535"/>
    <lineage>
        <taxon>Bacteria</taxon>
        <taxon>Bacillati</taxon>
        <taxon>Actinomycetota</taxon>
        <taxon>Actinomycetes</taxon>
        <taxon>Streptosporangiales</taxon>
        <taxon>Thermomonosporaceae</taxon>
        <taxon>Actinomadura</taxon>
    </lineage>
</organism>
<feature type="transmembrane region" description="Helical" evidence="1">
    <location>
        <begin position="24"/>
        <end position="52"/>
    </location>
</feature>
<protein>
    <submittedName>
        <fullName evidence="2">Uncharacterized protein</fullName>
    </submittedName>
</protein>
<sequence>MSMAIGGGKHRTIRWQRLVPHCPALRLATSALITASAFLYLTAAVDGVVGLASPPPDIVTSGLQDMPAQHDVSLLLYPLTFAGAAIAGLLLLWSGCLGLRSFRTQPAWRRPQIIALAAYGVGAVAFTIGLLSSDGGGLNHYIDEAWHGLNPLQPSLVLTLLIVMVTLLAPMPPEEDEL</sequence>
<evidence type="ECO:0000256" key="1">
    <source>
        <dbReference type="SAM" id="Phobius"/>
    </source>
</evidence>
<accession>A0A939P722</accession>
<keyword evidence="1" id="KW-0472">Membrane</keyword>
<feature type="transmembrane region" description="Helical" evidence="1">
    <location>
        <begin position="113"/>
        <end position="132"/>
    </location>
</feature>
<dbReference type="RefSeq" id="WP_208254240.1">
    <property type="nucleotide sequence ID" value="NZ_JAGEOJ010000002.1"/>
</dbReference>
<feature type="transmembrane region" description="Helical" evidence="1">
    <location>
        <begin position="152"/>
        <end position="171"/>
    </location>
</feature>
<keyword evidence="3" id="KW-1185">Reference proteome</keyword>
<evidence type="ECO:0000313" key="2">
    <source>
        <dbReference type="EMBL" id="MBO2446653.1"/>
    </source>
</evidence>
<reference evidence="2" key="1">
    <citation type="submission" date="2021-03" db="EMBL/GenBank/DDBJ databases">
        <authorList>
            <person name="Kanchanasin P."/>
            <person name="Saeng-In P."/>
            <person name="Phongsopitanun W."/>
            <person name="Yuki M."/>
            <person name="Kudo T."/>
            <person name="Ohkuma M."/>
            <person name="Tanasupawat S."/>
        </authorList>
    </citation>
    <scope>NUCLEOTIDE SEQUENCE</scope>
    <source>
        <strain evidence="2">GKU 128</strain>
    </source>
</reference>